<evidence type="ECO:0000313" key="1">
    <source>
        <dbReference type="EMBL" id="ASV74482.1"/>
    </source>
</evidence>
<dbReference type="AlphaFoldDB" id="A0A286REW4"/>
<sequence length="53" mass="5909">MISWSTHLGQKTQISGIDLLTLRTARRGKDPEISLTQIFSPRTLILPIGDFNA</sequence>
<name>A0A286REW4_9BACT</name>
<proteinExistence type="predicted"/>
<organism evidence="1 2">
    <name type="scientific">Thermogutta terrifontis</name>
    <dbReference type="NCBI Taxonomy" id="1331910"/>
    <lineage>
        <taxon>Bacteria</taxon>
        <taxon>Pseudomonadati</taxon>
        <taxon>Planctomycetota</taxon>
        <taxon>Planctomycetia</taxon>
        <taxon>Pirellulales</taxon>
        <taxon>Thermoguttaceae</taxon>
        <taxon>Thermogutta</taxon>
    </lineage>
</organism>
<dbReference type="EMBL" id="CP018477">
    <property type="protein sequence ID" value="ASV74482.1"/>
    <property type="molecule type" value="Genomic_DNA"/>
</dbReference>
<dbReference type="KEGG" id="ttf:THTE_1880"/>
<reference evidence="1 2" key="1">
    <citation type="journal article" name="Front. Microbiol.">
        <title>Sugar Metabolism of the First Thermophilic Planctomycete Thermogutta terrifontis: Comparative Genomic and Transcriptomic Approaches.</title>
        <authorList>
            <person name="Elcheninov A.G."/>
            <person name="Menzel P."/>
            <person name="Gudbergsdottir S.R."/>
            <person name="Slesarev A.I."/>
            <person name="Kadnikov V.V."/>
            <person name="Krogh A."/>
            <person name="Bonch-Osmolovskaya E.A."/>
            <person name="Peng X."/>
            <person name="Kublanov I.V."/>
        </authorList>
    </citation>
    <scope>NUCLEOTIDE SEQUENCE [LARGE SCALE GENOMIC DNA]</scope>
    <source>
        <strain evidence="1 2">R1</strain>
    </source>
</reference>
<accession>A0A286REW4</accession>
<gene>
    <name evidence="1" type="ORF">THTE_1880</name>
</gene>
<evidence type="ECO:0000313" key="2">
    <source>
        <dbReference type="Proteomes" id="UP000215086"/>
    </source>
</evidence>
<keyword evidence="2" id="KW-1185">Reference proteome</keyword>
<dbReference type="Proteomes" id="UP000215086">
    <property type="component" value="Chromosome"/>
</dbReference>
<protein>
    <submittedName>
        <fullName evidence="1">Uncharacterized protein</fullName>
    </submittedName>
</protein>